<reference evidence="1 2" key="1">
    <citation type="submission" date="2019-04" db="EMBL/GenBank/DDBJ databases">
        <authorList>
            <person name="Van Vliet M D."/>
        </authorList>
    </citation>
    <scope>NUCLEOTIDE SEQUENCE [LARGE SCALE GENOMIC DNA]</scope>
    <source>
        <strain evidence="1 2">F1</strain>
    </source>
</reference>
<organism evidence="1 2">
    <name type="scientific">Pontiella desulfatans</name>
    <dbReference type="NCBI Taxonomy" id="2750659"/>
    <lineage>
        <taxon>Bacteria</taxon>
        <taxon>Pseudomonadati</taxon>
        <taxon>Kiritimatiellota</taxon>
        <taxon>Kiritimatiellia</taxon>
        <taxon>Kiritimatiellales</taxon>
        <taxon>Pontiellaceae</taxon>
        <taxon>Pontiella</taxon>
    </lineage>
</organism>
<accession>A0A6C2U8R3</accession>
<dbReference type="AlphaFoldDB" id="A0A6C2U8R3"/>
<dbReference type="EMBL" id="CAAHFG010000003">
    <property type="protein sequence ID" value="VGO16223.1"/>
    <property type="molecule type" value="Genomic_DNA"/>
</dbReference>
<evidence type="ECO:0000313" key="1">
    <source>
        <dbReference type="EMBL" id="VGO16223.1"/>
    </source>
</evidence>
<gene>
    <name evidence="1" type="ORF">PDESU_04814</name>
</gene>
<keyword evidence="2" id="KW-1185">Reference proteome</keyword>
<dbReference type="Proteomes" id="UP000366872">
    <property type="component" value="Unassembled WGS sequence"/>
</dbReference>
<sequence>MSMQNPFYRLSWAGIAATMVFCFKGDYYLSGTVLHPPTTGVGKPVPIEFVPRGIRIRTMKEGR</sequence>
<evidence type="ECO:0000313" key="2">
    <source>
        <dbReference type="Proteomes" id="UP000366872"/>
    </source>
</evidence>
<name>A0A6C2U8R3_PONDE</name>
<proteinExistence type="predicted"/>
<protein>
    <submittedName>
        <fullName evidence="1">Uncharacterized protein</fullName>
    </submittedName>
</protein>